<organism evidence="2 3">
    <name type="scientific">Pseudallescheria apiosperma</name>
    <name type="common">Scedosporium apiospermum</name>
    <dbReference type="NCBI Taxonomy" id="563466"/>
    <lineage>
        <taxon>Eukaryota</taxon>
        <taxon>Fungi</taxon>
        <taxon>Dikarya</taxon>
        <taxon>Ascomycota</taxon>
        <taxon>Pezizomycotina</taxon>
        <taxon>Sordariomycetes</taxon>
        <taxon>Hypocreomycetidae</taxon>
        <taxon>Microascales</taxon>
        <taxon>Microascaceae</taxon>
        <taxon>Scedosporium</taxon>
    </lineage>
</organism>
<evidence type="ECO:0000259" key="1">
    <source>
        <dbReference type="Pfam" id="PF00266"/>
    </source>
</evidence>
<dbReference type="Gene3D" id="3.90.1150.10">
    <property type="entry name" value="Aspartate Aminotransferase, domain 1"/>
    <property type="match status" value="1"/>
</dbReference>
<dbReference type="Proteomes" id="UP000028545">
    <property type="component" value="Unassembled WGS sequence"/>
</dbReference>
<evidence type="ECO:0000313" key="2">
    <source>
        <dbReference type="EMBL" id="KEZ40007.1"/>
    </source>
</evidence>
<keyword evidence="3" id="KW-1185">Reference proteome</keyword>
<feature type="domain" description="Aminotransferase class V" evidence="1">
    <location>
        <begin position="21"/>
        <end position="385"/>
    </location>
</feature>
<dbReference type="SUPFAM" id="SSF53383">
    <property type="entry name" value="PLP-dependent transferases"/>
    <property type="match status" value="1"/>
</dbReference>
<dbReference type="Gene3D" id="3.40.640.10">
    <property type="entry name" value="Type I PLP-dependent aspartate aminotransferase-like (Major domain)"/>
    <property type="match status" value="1"/>
</dbReference>
<dbReference type="InterPro" id="IPR015421">
    <property type="entry name" value="PyrdxlP-dep_Trfase_major"/>
</dbReference>
<protein>
    <submittedName>
        <fullName evidence="2">Cysteine desulfurase</fullName>
    </submittedName>
</protein>
<dbReference type="AlphaFoldDB" id="A0A084FY45"/>
<dbReference type="PANTHER" id="PTHR43586">
    <property type="entry name" value="CYSTEINE DESULFURASE"/>
    <property type="match status" value="1"/>
</dbReference>
<dbReference type="VEuPathDB" id="FungiDB:SAPIO_CDS8991"/>
<dbReference type="InterPro" id="IPR015424">
    <property type="entry name" value="PyrdxlP-dep_Trfase"/>
</dbReference>
<dbReference type="InterPro" id="IPR000192">
    <property type="entry name" value="Aminotrans_V_dom"/>
</dbReference>
<sequence>MTTPDIAAIRANFPSLTQDQVYFDSAGGSQILGSVVSSLVTHYTVTNVQLGPTYTAAQAALRNYKAGWAAAADYLNCKPEQIVFGASTTQLLRNLVNALQFDKDDEIVVSIIDHESNIAPWLDLAERQGLVVKWWKPETLTGDVSGLLPLITEKTKLVAVTHASNVLGNVNPIKEIAKVAHEKGALLSVDGVAYAPYRPIDVADLDVDFYVFSWYKVFGPHISTLYASPRAFPRIRSLGHFFHDTNTLEGKLGLAGAAYEFVQAIPVVTAYLAPEETRRAIDANHTAILRPLLEYLASDPDKFSVYGGTELHAGRLPVVSFSVKGWSSRKVCEGVEEVSNFGIRWGHFYAPRLVGEVLGRLEDGLDGVIRVSFAHYNSVDEVERFIKVLDSVLSKSPEA</sequence>
<dbReference type="GeneID" id="27728063"/>
<dbReference type="KEGG" id="sapo:SAPIO_CDS8991"/>
<name>A0A084FY45_PSEDA</name>
<dbReference type="PANTHER" id="PTHR43586:SF21">
    <property type="entry name" value="PYRIDOXAL PHOSPHATE (PLP)-DEPENDENT ASPARTATE AMINOTRANSFERASE SUPERFAMILY"/>
    <property type="match status" value="1"/>
</dbReference>
<dbReference type="HOGENOM" id="CLU_003433_2_2_1"/>
<dbReference type="RefSeq" id="XP_016639806.1">
    <property type="nucleotide sequence ID" value="XM_016790503.1"/>
</dbReference>
<dbReference type="OrthoDB" id="420046at2759"/>
<proteinExistence type="predicted"/>
<reference evidence="2 3" key="1">
    <citation type="journal article" date="2014" name="Genome Announc.">
        <title>Draft genome sequence of the pathogenic fungus Scedosporium apiospermum.</title>
        <authorList>
            <person name="Vandeputte P."/>
            <person name="Ghamrawi S."/>
            <person name="Rechenmann M."/>
            <person name="Iltis A."/>
            <person name="Giraud S."/>
            <person name="Fleury M."/>
            <person name="Thornton C."/>
            <person name="Delhaes L."/>
            <person name="Meyer W."/>
            <person name="Papon N."/>
            <person name="Bouchara J.P."/>
        </authorList>
    </citation>
    <scope>NUCLEOTIDE SEQUENCE [LARGE SCALE GENOMIC DNA]</scope>
    <source>
        <strain evidence="2 3">IHEM 14462</strain>
    </source>
</reference>
<evidence type="ECO:0000313" key="3">
    <source>
        <dbReference type="Proteomes" id="UP000028545"/>
    </source>
</evidence>
<comment type="caution">
    <text evidence="2">The sequence shown here is derived from an EMBL/GenBank/DDBJ whole genome shotgun (WGS) entry which is preliminary data.</text>
</comment>
<dbReference type="Pfam" id="PF00266">
    <property type="entry name" value="Aminotran_5"/>
    <property type="match status" value="1"/>
</dbReference>
<dbReference type="EMBL" id="JOWA01000132">
    <property type="protein sequence ID" value="KEZ40007.1"/>
    <property type="molecule type" value="Genomic_DNA"/>
</dbReference>
<dbReference type="InterPro" id="IPR015422">
    <property type="entry name" value="PyrdxlP-dep_Trfase_small"/>
</dbReference>
<dbReference type="OMA" id="ANMLGWA"/>
<accession>A0A084FY45</accession>
<gene>
    <name evidence="2" type="ORF">SAPIO_CDS8991</name>
</gene>